<feature type="transmembrane region" description="Helical" evidence="2">
    <location>
        <begin position="20"/>
        <end position="39"/>
    </location>
</feature>
<dbReference type="Proteomes" id="UP000256645">
    <property type="component" value="Unassembled WGS sequence"/>
</dbReference>
<evidence type="ECO:0000313" key="3">
    <source>
        <dbReference type="EMBL" id="RDW58729.1"/>
    </source>
</evidence>
<dbReference type="STRING" id="1849047.A0A3D8QAB0"/>
<accession>A0A3D8QAB0</accession>
<keyword evidence="2" id="KW-0472">Membrane</keyword>
<evidence type="ECO:0000256" key="2">
    <source>
        <dbReference type="SAM" id="Phobius"/>
    </source>
</evidence>
<dbReference type="OrthoDB" id="3061561at2759"/>
<feature type="region of interest" description="Disordered" evidence="1">
    <location>
        <begin position="115"/>
        <end position="139"/>
    </location>
</feature>
<organism evidence="3 4">
    <name type="scientific">Coleophoma cylindrospora</name>
    <dbReference type="NCBI Taxonomy" id="1849047"/>
    <lineage>
        <taxon>Eukaryota</taxon>
        <taxon>Fungi</taxon>
        <taxon>Dikarya</taxon>
        <taxon>Ascomycota</taxon>
        <taxon>Pezizomycotina</taxon>
        <taxon>Leotiomycetes</taxon>
        <taxon>Helotiales</taxon>
        <taxon>Dermateaceae</taxon>
        <taxon>Coleophoma</taxon>
    </lineage>
</organism>
<protein>
    <submittedName>
        <fullName evidence="3">Uncharacterized protein</fullName>
    </submittedName>
</protein>
<proteinExistence type="predicted"/>
<keyword evidence="2" id="KW-1133">Transmembrane helix</keyword>
<reference evidence="3 4" key="1">
    <citation type="journal article" date="2018" name="IMA Fungus">
        <title>IMA Genome-F 9: Draft genome sequence of Annulohypoxylon stygium, Aspergillus mulundensis, Berkeleyomyces basicola (syn. Thielaviopsis basicola), Ceratocystis smalleyi, two Cercospora beticola strains, Coleophoma cylindrospora, Fusarium fracticaudum, Phialophora cf. hyalina, and Morchella septimelata.</title>
        <authorList>
            <person name="Wingfield B.D."/>
            <person name="Bills G.F."/>
            <person name="Dong Y."/>
            <person name="Huang W."/>
            <person name="Nel W.J."/>
            <person name="Swalarsk-Parry B.S."/>
            <person name="Vaghefi N."/>
            <person name="Wilken P.M."/>
            <person name="An Z."/>
            <person name="de Beer Z.W."/>
            <person name="De Vos L."/>
            <person name="Chen L."/>
            <person name="Duong T.A."/>
            <person name="Gao Y."/>
            <person name="Hammerbacher A."/>
            <person name="Kikkert J.R."/>
            <person name="Li Y."/>
            <person name="Li H."/>
            <person name="Li K."/>
            <person name="Li Q."/>
            <person name="Liu X."/>
            <person name="Ma X."/>
            <person name="Naidoo K."/>
            <person name="Pethybridge S.J."/>
            <person name="Sun J."/>
            <person name="Steenkamp E.T."/>
            <person name="van der Nest M.A."/>
            <person name="van Wyk S."/>
            <person name="Wingfield M.J."/>
            <person name="Xiong C."/>
            <person name="Yue Q."/>
            <person name="Zhang X."/>
        </authorList>
    </citation>
    <scope>NUCLEOTIDE SEQUENCE [LARGE SCALE GENOMIC DNA]</scope>
    <source>
        <strain evidence="3 4">BP6252</strain>
    </source>
</reference>
<keyword evidence="4" id="KW-1185">Reference proteome</keyword>
<feature type="compositionally biased region" description="Basic and acidic residues" evidence="1">
    <location>
        <begin position="122"/>
        <end position="135"/>
    </location>
</feature>
<evidence type="ECO:0000256" key="1">
    <source>
        <dbReference type="SAM" id="MobiDB-lite"/>
    </source>
</evidence>
<gene>
    <name evidence="3" type="ORF">BP6252_13205</name>
</gene>
<feature type="transmembrane region" description="Helical" evidence="2">
    <location>
        <begin position="499"/>
        <end position="520"/>
    </location>
</feature>
<dbReference type="EMBL" id="PDLM01000017">
    <property type="protein sequence ID" value="RDW58729.1"/>
    <property type="molecule type" value="Genomic_DNA"/>
</dbReference>
<name>A0A3D8QAB0_9HELO</name>
<feature type="transmembrane region" description="Helical" evidence="2">
    <location>
        <begin position="316"/>
        <end position="334"/>
    </location>
</feature>
<keyword evidence="2" id="KW-0812">Transmembrane</keyword>
<evidence type="ECO:0000313" key="4">
    <source>
        <dbReference type="Proteomes" id="UP000256645"/>
    </source>
</evidence>
<dbReference type="AlphaFoldDB" id="A0A3D8QAB0"/>
<sequence length="543" mass="62350">MVMDGTTVGWQTSPSRRGTLTIIETCLFTIFACTWSIQHLNVPGVDEGWWKILRRKCKWAVFTVFFPEFLMAHAILEFVMVVEDMKALEKRRRLDNHPPWWFRWYRKDWRHQSVQDSGQHPHPTDRDLEASHEKLPSSVSGDVKNPWTLTHCYLANMGGFYYTNSNDSTVHRLLTARDFNDFWEEINVPDLSEDDLKDKSKTDYFTKGIAALQITQLVLSLGVRQARHLPYSQLETLTLAFAICGVLTYACSWYKPQGVNRPIKVETKEGYNPTIQLRSFDRLWHILTNSNSDSWTLNRIQNDNVSRAKLNETHPGLYLLTVLTAGFGSIHMIAWNFEFPTRTEQILWRTATLVSVALPPAGLLAIPLSQFIRPWGDSRDFMCTCLHVMREYSWHATDNQPVRDAMKDLRDACDNPKVSKHFKYILGVGGNPTHSLGERLLSFVHDNAALQKRLPQDFLPKFEQLVKILGGLSGSRKLYDKAKTDSYPQRRFSKHINSGIIYVTGIIYCIARLSIAGVAFSSLRSMPESVYTTTWAQNIPSIQ</sequence>
<dbReference type="PANTHER" id="PTHR35043">
    <property type="entry name" value="TRANSCRIPTION FACTOR DOMAIN-CONTAINING PROTEIN"/>
    <property type="match status" value="1"/>
</dbReference>
<dbReference type="PANTHER" id="PTHR35043:SF8">
    <property type="entry name" value="DUF4220 DOMAIN-CONTAINING PROTEIN"/>
    <property type="match status" value="1"/>
</dbReference>
<feature type="transmembrane region" description="Helical" evidence="2">
    <location>
        <begin position="346"/>
        <end position="366"/>
    </location>
</feature>
<feature type="transmembrane region" description="Helical" evidence="2">
    <location>
        <begin position="59"/>
        <end position="82"/>
    </location>
</feature>
<comment type="caution">
    <text evidence="3">The sequence shown here is derived from an EMBL/GenBank/DDBJ whole genome shotgun (WGS) entry which is preliminary data.</text>
</comment>